<gene>
    <name evidence="1" type="ORF">PVK06_007063</name>
</gene>
<comment type="caution">
    <text evidence="1">The sequence shown here is derived from an EMBL/GenBank/DDBJ whole genome shotgun (WGS) entry which is preliminary data.</text>
</comment>
<name>A0ABR0QGH4_GOSAR</name>
<accession>A0ABR0QGH4</accession>
<evidence type="ECO:0000313" key="2">
    <source>
        <dbReference type="Proteomes" id="UP001358586"/>
    </source>
</evidence>
<proteinExistence type="predicted"/>
<dbReference type="EMBL" id="JARKNE010000003">
    <property type="protein sequence ID" value="KAK5838334.1"/>
    <property type="molecule type" value="Genomic_DNA"/>
</dbReference>
<sequence length="143" mass="16986">MENKSLDKVEDSATVPIRLEKMQPEKCDSLTERYVSELWDFTRIDVTQYNLQELKEIWVQWNDEIKQLFYCNYGHVDEVVLGLFDRFVKRVTSVPSILVGTFRYLNVCRRRCEVEQIEDSKSYLSEVAIEQIKAINLIPLKFQ</sequence>
<protein>
    <submittedName>
        <fullName evidence="1">Uncharacterized protein</fullName>
    </submittedName>
</protein>
<evidence type="ECO:0000313" key="1">
    <source>
        <dbReference type="EMBL" id="KAK5838334.1"/>
    </source>
</evidence>
<keyword evidence="2" id="KW-1185">Reference proteome</keyword>
<dbReference type="Proteomes" id="UP001358586">
    <property type="component" value="Chromosome 3"/>
</dbReference>
<organism evidence="1 2">
    <name type="scientific">Gossypium arboreum</name>
    <name type="common">Tree cotton</name>
    <name type="synonym">Gossypium nanking</name>
    <dbReference type="NCBI Taxonomy" id="29729"/>
    <lineage>
        <taxon>Eukaryota</taxon>
        <taxon>Viridiplantae</taxon>
        <taxon>Streptophyta</taxon>
        <taxon>Embryophyta</taxon>
        <taxon>Tracheophyta</taxon>
        <taxon>Spermatophyta</taxon>
        <taxon>Magnoliopsida</taxon>
        <taxon>eudicotyledons</taxon>
        <taxon>Gunneridae</taxon>
        <taxon>Pentapetalae</taxon>
        <taxon>rosids</taxon>
        <taxon>malvids</taxon>
        <taxon>Malvales</taxon>
        <taxon>Malvaceae</taxon>
        <taxon>Malvoideae</taxon>
        <taxon>Gossypium</taxon>
    </lineage>
</organism>
<reference evidence="1 2" key="1">
    <citation type="submission" date="2023-03" db="EMBL/GenBank/DDBJ databases">
        <title>WGS of Gossypium arboreum.</title>
        <authorList>
            <person name="Yu D."/>
        </authorList>
    </citation>
    <scope>NUCLEOTIDE SEQUENCE [LARGE SCALE GENOMIC DNA]</scope>
    <source>
        <tissue evidence="1">Leaf</tissue>
    </source>
</reference>